<dbReference type="AlphaFoldDB" id="A0A090W3U7"/>
<organism evidence="2 3">
    <name type="scientific">Jejuia pallidilutea</name>
    <dbReference type="NCBI Taxonomy" id="504487"/>
    <lineage>
        <taxon>Bacteria</taxon>
        <taxon>Pseudomonadati</taxon>
        <taxon>Bacteroidota</taxon>
        <taxon>Flavobacteriia</taxon>
        <taxon>Flavobacteriales</taxon>
        <taxon>Flavobacteriaceae</taxon>
        <taxon>Jejuia</taxon>
    </lineage>
</organism>
<dbReference type="GO" id="GO:0008762">
    <property type="term" value="F:UDP-N-acetylmuramate dehydrogenase activity"/>
    <property type="evidence" value="ECO:0007669"/>
    <property type="project" value="UniProtKB-EC"/>
</dbReference>
<dbReference type="SUPFAM" id="SSF56194">
    <property type="entry name" value="Uridine diphospho-N-Acetylenolpyruvylglucosamine reductase, MurB, C-terminal domain"/>
    <property type="match status" value="1"/>
</dbReference>
<dbReference type="EC" id="1.3.1.98" evidence="2"/>
<dbReference type="Pfam" id="PF02873">
    <property type="entry name" value="MurB_C"/>
    <property type="match status" value="1"/>
</dbReference>
<comment type="caution">
    <text evidence="2">The sequence shown here is derived from an EMBL/GenBank/DDBJ whole genome shotgun (WGS) entry which is preliminary data.</text>
</comment>
<proteinExistence type="predicted"/>
<protein>
    <submittedName>
        <fullName evidence="2">UDP-N-acetylenolpyruvoylglucosamine reductase</fullName>
        <ecNumber evidence="2">1.3.1.98</ecNumber>
    </submittedName>
</protein>
<dbReference type="InterPro" id="IPR036635">
    <property type="entry name" value="MurB_C_sf"/>
</dbReference>
<evidence type="ECO:0000313" key="2">
    <source>
        <dbReference type="EMBL" id="GAL71606.1"/>
    </source>
</evidence>
<sequence length="39" mass="4305">MLVNYGGAEGSDILKLSKLIQKTVLRLFDISIEAEVNIL</sequence>
<reference evidence="2 3" key="1">
    <citation type="journal article" date="2014" name="Genome Announc.">
        <title>Draft Genome Sequence of Marine Flavobacterium Jejuia pallidilutea Strain 11shimoA1 and Pigmentation Mutants.</title>
        <authorList>
            <person name="Takatani N."/>
            <person name="Nakanishi M."/>
            <person name="Meirelles P."/>
            <person name="Mino S."/>
            <person name="Suda W."/>
            <person name="Oshima K."/>
            <person name="Hattori M."/>
            <person name="Ohkuma M."/>
            <person name="Hosokawa M."/>
            <person name="Miyashita K."/>
            <person name="Thompson F.L."/>
            <person name="Niwa A."/>
            <person name="Sawabe T."/>
            <person name="Sawabe T."/>
        </authorList>
    </citation>
    <scope>NUCLEOTIDE SEQUENCE [LARGE SCALE GENOMIC DNA]</scope>
    <source>
        <strain evidence="3">JCM19302</strain>
    </source>
</reference>
<name>A0A090W3U7_9FLAO</name>
<dbReference type="Proteomes" id="UP000029646">
    <property type="component" value="Unassembled WGS sequence"/>
</dbReference>
<evidence type="ECO:0000259" key="1">
    <source>
        <dbReference type="Pfam" id="PF02873"/>
    </source>
</evidence>
<dbReference type="EMBL" id="BBNS01000014">
    <property type="protein sequence ID" value="GAL71606.1"/>
    <property type="molecule type" value="Genomic_DNA"/>
</dbReference>
<keyword evidence="2" id="KW-0560">Oxidoreductase</keyword>
<gene>
    <name evidence="2" type="ORF">JCM19302_3096</name>
</gene>
<dbReference type="Gene3D" id="3.90.78.10">
    <property type="entry name" value="UDP-N-acetylenolpyruvoylglucosamine reductase, C-terminal domain"/>
    <property type="match status" value="1"/>
</dbReference>
<evidence type="ECO:0000313" key="3">
    <source>
        <dbReference type="Proteomes" id="UP000029646"/>
    </source>
</evidence>
<dbReference type="InterPro" id="IPR011601">
    <property type="entry name" value="MurB_C"/>
</dbReference>
<accession>A0A090W3U7</accession>
<feature type="domain" description="UDP-N-acetylenolpyruvoylglucosamine reductase C-terminal" evidence="1">
    <location>
        <begin position="1"/>
        <end position="39"/>
    </location>
</feature>